<dbReference type="AlphaFoldDB" id="A0A1F6W5V1"/>
<name>A0A1F6W5V1_9BACT</name>
<dbReference type="PROSITE" id="PS50164">
    <property type="entry name" value="GIY_YIG"/>
    <property type="match status" value="1"/>
</dbReference>
<accession>A0A1F6W5V1</accession>
<feature type="domain" description="GIY-YIG" evidence="1">
    <location>
        <begin position="12"/>
        <end position="102"/>
    </location>
</feature>
<evidence type="ECO:0000313" key="3">
    <source>
        <dbReference type="Proteomes" id="UP000177777"/>
    </source>
</evidence>
<dbReference type="Pfam" id="PF22945">
    <property type="entry name" value="LEM-3_GIY-YIG"/>
    <property type="match status" value="1"/>
</dbReference>
<comment type="caution">
    <text evidence="2">The sequence shown here is derived from an EMBL/GenBank/DDBJ whole genome shotgun (WGS) entry which is preliminary data.</text>
</comment>
<dbReference type="EMBL" id="MFUE01000018">
    <property type="protein sequence ID" value="OGI77182.1"/>
    <property type="molecule type" value="Genomic_DNA"/>
</dbReference>
<dbReference type="InterPro" id="IPR035901">
    <property type="entry name" value="GIY-YIG_endonuc_sf"/>
</dbReference>
<sequence length="239" mass="27298">MYNLSQSTIEKLEYYVYLLSDPRTDKVFYVGKGYGNRINQHLLGALEEKTKETKKVKTIREIQSAELEVGLIVLRHGLTEKEALEIESAVIDFMGKENLTNLVLGHHSFERGKMSLADIKIEYEAEDAIFNEPVLLLNIKDQFYLGISSDELYKITMGNWGVSLASVSNIKIICAVAFGIIREVYIPKTWSFSGKLNKKGNKLYYFDGKVASQKIREKYLNKSVSKFKKRSQNSIKYVG</sequence>
<dbReference type="SUPFAM" id="SSF82771">
    <property type="entry name" value="GIY-YIG endonuclease"/>
    <property type="match status" value="1"/>
</dbReference>
<evidence type="ECO:0000313" key="2">
    <source>
        <dbReference type="EMBL" id="OGI77182.1"/>
    </source>
</evidence>
<gene>
    <name evidence="2" type="ORF">A3D42_00065</name>
</gene>
<dbReference type="Proteomes" id="UP000177777">
    <property type="component" value="Unassembled WGS sequence"/>
</dbReference>
<dbReference type="CDD" id="cd10440">
    <property type="entry name" value="GIY-YIG_COG3680"/>
    <property type="match status" value="1"/>
</dbReference>
<organism evidence="2 3">
    <name type="scientific">Candidatus Nomurabacteria bacterium RIFCSPHIGHO2_02_FULL_41_18</name>
    <dbReference type="NCBI Taxonomy" id="1801754"/>
    <lineage>
        <taxon>Bacteria</taxon>
        <taxon>Candidatus Nomuraibacteriota</taxon>
    </lineage>
</organism>
<proteinExistence type="predicted"/>
<protein>
    <recommendedName>
        <fullName evidence="1">GIY-YIG domain-containing protein</fullName>
    </recommendedName>
</protein>
<evidence type="ECO:0000259" key="1">
    <source>
        <dbReference type="PROSITE" id="PS50164"/>
    </source>
</evidence>
<dbReference type="InterPro" id="IPR000305">
    <property type="entry name" value="GIY-YIG_endonuc"/>
</dbReference>
<reference evidence="2 3" key="1">
    <citation type="journal article" date="2016" name="Nat. Commun.">
        <title>Thousands of microbial genomes shed light on interconnected biogeochemical processes in an aquifer system.</title>
        <authorList>
            <person name="Anantharaman K."/>
            <person name="Brown C.T."/>
            <person name="Hug L.A."/>
            <person name="Sharon I."/>
            <person name="Castelle C.J."/>
            <person name="Probst A.J."/>
            <person name="Thomas B.C."/>
            <person name="Singh A."/>
            <person name="Wilkins M.J."/>
            <person name="Karaoz U."/>
            <person name="Brodie E.L."/>
            <person name="Williams K.H."/>
            <person name="Hubbard S.S."/>
            <person name="Banfield J.F."/>
        </authorList>
    </citation>
    <scope>NUCLEOTIDE SEQUENCE [LARGE SCALE GENOMIC DNA]</scope>
</reference>